<keyword evidence="3" id="KW-1185">Reference proteome</keyword>
<organism evidence="2 3">
    <name type="scientific">Streptomyces kaniharaensis</name>
    <dbReference type="NCBI Taxonomy" id="212423"/>
    <lineage>
        <taxon>Bacteria</taxon>
        <taxon>Bacillati</taxon>
        <taxon>Actinomycetota</taxon>
        <taxon>Actinomycetes</taxon>
        <taxon>Kitasatosporales</taxon>
        <taxon>Streptomycetaceae</taxon>
        <taxon>Streptomyces</taxon>
    </lineage>
</organism>
<reference evidence="2 3" key="1">
    <citation type="submission" date="2019-09" db="EMBL/GenBank/DDBJ databases">
        <title>Genome Sequences of Streptomyces kaniharaensis ATCC 21070.</title>
        <authorList>
            <person name="Zhu W."/>
            <person name="De Crecy-Lagard V."/>
            <person name="Richards N.G."/>
        </authorList>
    </citation>
    <scope>NUCLEOTIDE SEQUENCE [LARGE SCALE GENOMIC DNA]</scope>
    <source>
        <strain evidence="2 3">SF-557</strain>
    </source>
</reference>
<accession>A0A6N7KXL4</accession>
<dbReference type="RefSeq" id="WP_153467170.1">
    <property type="nucleotide sequence ID" value="NZ_WBOF01000002.1"/>
</dbReference>
<protein>
    <submittedName>
        <fullName evidence="2">Uncharacterized protein</fullName>
    </submittedName>
</protein>
<comment type="caution">
    <text evidence="2">The sequence shown here is derived from an EMBL/GenBank/DDBJ whole genome shotgun (WGS) entry which is preliminary data.</text>
</comment>
<feature type="compositionally biased region" description="Acidic residues" evidence="1">
    <location>
        <begin position="54"/>
        <end position="67"/>
    </location>
</feature>
<sequence length="78" mass="8457">MRVQRVLMPDSEAESWTELGDDHVPVAPIKTGKNTGKNPSVVSVCRALSESEEAAAAADDDLLTTEDIELRGPARRRP</sequence>
<evidence type="ECO:0000313" key="3">
    <source>
        <dbReference type="Proteomes" id="UP000450000"/>
    </source>
</evidence>
<dbReference type="Proteomes" id="UP000450000">
    <property type="component" value="Unassembled WGS sequence"/>
</dbReference>
<proteinExistence type="predicted"/>
<dbReference type="AlphaFoldDB" id="A0A6N7KXL4"/>
<evidence type="ECO:0000313" key="2">
    <source>
        <dbReference type="EMBL" id="MQS16382.1"/>
    </source>
</evidence>
<name>A0A6N7KXL4_9ACTN</name>
<evidence type="ECO:0000256" key="1">
    <source>
        <dbReference type="SAM" id="MobiDB-lite"/>
    </source>
</evidence>
<dbReference type="EMBL" id="WBOF01000002">
    <property type="protein sequence ID" value="MQS16382.1"/>
    <property type="molecule type" value="Genomic_DNA"/>
</dbReference>
<dbReference type="OrthoDB" id="9803188at2"/>
<feature type="region of interest" description="Disordered" evidence="1">
    <location>
        <begin position="54"/>
        <end position="78"/>
    </location>
</feature>
<gene>
    <name evidence="2" type="ORF">F7Q99_30305</name>
</gene>